<dbReference type="InterPro" id="IPR041708">
    <property type="entry name" value="PUS1/PUS2-like"/>
</dbReference>
<evidence type="ECO:0000256" key="2">
    <source>
        <dbReference type="ARBA" id="ARBA00022694"/>
    </source>
</evidence>
<name>A0ABM0QWU9_GALVR</name>
<feature type="region of interest" description="Disordered" evidence="4">
    <location>
        <begin position="1"/>
        <end position="51"/>
    </location>
</feature>
<evidence type="ECO:0000313" key="7">
    <source>
        <dbReference type="RefSeq" id="XP_008572840.1"/>
    </source>
</evidence>
<feature type="domain" description="Pseudouridine synthase I TruA alpha/beta" evidence="5">
    <location>
        <begin position="212"/>
        <end position="314"/>
    </location>
</feature>
<keyword evidence="6" id="KW-1185">Reference proteome</keyword>
<reference evidence="7" key="1">
    <citation type="submission" date="2025-08" db="UniProtKB">
        <authorList>
            <consortium name="RefSeq"/>
        </authorList>
    </citation>
    <scope>IDENTIFICATION</scope>
</reference>
<feature type="compositionally biased region" description="Basic and acidic residues" evidence="4">
    <location>
        <begin position="31"/>
        <end position="51"/>
    </location>
</feature>
<dbReference type="RefSeq" id="XP_008572840.1">
    <property type="nucleotide sequence ID" value="XM_008574618.1"/>
</dbReference>
<evidence type="ECO:0000256" key="4">
    <source>
        <dbReference type="SAM" id="MobiDB-lite"/>
    </source>
</evidence>
<dbReference type="PANTHER" id="PTHR11142:SF4">
    <property type="entry name" value="PSEUDOURIDYLATE SYNTHASE 1 HOMOLOG"/>
    <property type="match status" value="1"/>
</dbReference>
<dbReference type="InterPro" id="IPR001406">
    <property type="entry name" value="PsdUridine_synth_TruA"/>
</dbReference>
<organism evidence="6 7">
    <name type="scientific">Galeopterus variegatus</name>
    <name type="common">Malayan flying lemur</name>
    <name type="synonym">Cynocephalus variegatus</name>
    <dbReference type="NCBI Taxonomy" id="482537"/>
    <lineage>
        <taxon>Eukaryota</taxon>
        <taxon>Metazoa</taxon>
        <taxon>Chordata</taxon>
        <taxon>Craniata</taxon>
        <taxon>Vertebrata</taxon>
        <taxon>Euteleostomi</taxon>
        <taxon>Mammalia</taxon>
        <taxon>Eutheria</taxon>
        <taxon>Euarchontoglires</taxon>
        <taxon>Dermoptera</taxon>
        <taxon>Cynocephalidae</taxon>
        <taxon>Galeopterus</taxon>
    </lineage>
</organism>
<dbReference type="CDD" id="cd02568">
    <property type="entry name" value="PseudoU_synth_PUS1_PUS2"/>
    <property type="match status" value="1"/>
</dbReference>
<evidence type="ECO:0000256" key="3">
    <source>
        <dbReference type="ARBA" id="ARBA00023235"/>
    </source>
</evidence>
<dbReference type="Proteomes" id="UP000694923">
    <property type="component" value="Unplaced"/>
</dbReference>
<dbReference type="Gene3D" id="3.30.70.580">
    <property type="entry name" value="Pseudouridine synthase I, catalytic domain, N-terminal subdomain"/>
    <property type="match status" value="1"/>
</dbReference>
<dbReference type="Pfam" id="PF01416">
    <property type="entry name" value="PseudoU_synth_1"/>
    <property type="match status" value="1"/>
</dbReference>
<comment type="similarity">
    <text evidence="1">Belongs to the tRNA pseudouridine synthase TruA family.</text>
</comment>
<dbReference type="GeneID" id="103592032"/>
<dbReference type="InterPro" id="IPR020095">
    <property type="entry name" value="PsdUridine_synth_TruA_C"/>
</dbReference>
<dbReference type="InterPro" id="IPR020103">
    <property type="entry name" value="PsdUridine_synth_cat_dom_sf"/>
</dbReference>
<gene>
    <name evidence="7" type="primary">PUS1</name>
</gene>
<dbReference type="SUPFAM" id="SSF55120">
    <property type="entry name" value="Pseudouridine synthase"/>
    <property type="match status" value="1"/>
</dbReference>
<evidence type="ECO:0000256" key="1">
    <source>
        <dbReference type="ARBA" id="ARBA00009375"/>
    </source>
</evidence>
<dbReference type="PANTHER" id="PTHR11142">
    <property type="entry name" value="PSEUDOURIDYLATE SYNTHASE"/>
    <property type="match status" value="1"/>
</dbReference>
<dbReference type="Gene3D" id="3.30.70.660">
    <property type="entry name" value="Pseudouridine synthase I, catalytic domain, C-terminal subdomain"/>
    <property type="match status" value="1"/>
</dbReference>
<dbReference type="InterPro" id="IPR020094">
    <property type="entry name" value="TruA/RsuA/RluB/E/F_N"/>
</dbReference>
<proteinExistence type="inferred from homology"/>
<evidence type="ECO:0000313" key="6">
    <source>
        <dbReference type="Proteomes" id="UP000694923"/>
    </source>
</evidence>
<protein>
    <submittedName>
        <fullName evidence="7">tRNA pseudouridine synthase A, mitochondrial</fullName>
    </submittedName>
</protein>
<accession>A0ABM0QWU9</accession>
<keyword evidence="2" id="KW-0819">tRNA processing</keyword>
<dbReference type="InterPro" id="IPR020097">
    <property type="entry name" value="PsdUridine_synth_TruA_a/b_dom"/>
</dbReference>
<sequence length="400" mass="44925">MAGNGRAPSPGGAQRLQDQKARSGLPGAARFWEEAEPQAKRLRSSEAEERQGKLPKRKIVLLMAYSGKGYHGMQRNVGSSQFKTIEDDLVSALVRSGCIPENHGEDMRKMSFQRCARTDKGVSAAGQVVSLKVWMIDDILEKINSHLPSHIRILGLKRVTGGFNSKNKCDARTYFYMLPTFAFAHKDRDVQDETYRLSTETLQQVNRLLACYKGTHNFHNFTSQKGPWEPSARRYILEMYCEEPFVREGLEFAVIKVKGQSFMMHQIRKMVGLVVAIVKGYAPESVLERSWGEEKVDIPKAPGLGLVLERVHFEKYNQRFGNDGLHEPLDWAQEEGKVAAFKEQYIYPTIISTERDERSMAQWLSTLPVHDFSATALVAAGIGAKVPSPSEGREGDGDTD</sequence>
<keyword evidence="3" id="KW-0413">Isomerase</keyword>
<evidence type="ECO:0000259" key="5">
    <source>
        <dbReference type="Pfam" id="PF01416"/>
    </source>
</evidence>
<dbReference type="NCBIfam" id="TIGR00071">
    <property type="entry name" value="hisT_truA"/>
    <property type="match status" value="1"/>
</dbReference>